<evidence type="ECO:0000256" key="4">
    <source>
        <dbReference type="ARBA" id="ARBA00022630"/>
    </source>
</evidence>
<reference evidence="17 18" key="1">
    <citation type="submission" date="2019-07" db="EMBL/GenBank/DDBJ databases">
        <title>Genome sequencing for Ferrovibrio sp. K5.</title>
        <authorList>
            <person name="Park S.-J."/>
        </authorList>
    </citation>
    <scope>NUCLEOTIDE SEQUENCE [LARGE SCALE GENOMIC DNA]</scope>
    <source>
        <strain evidence="17 18">K5</strain>
    </source>
</reference>
<dbReference type="Gene3D" id="2.40.30.30">
    <property type="entry name" value="Riboflavin kinase-like"/>
    <property type="match status" value="1"/>
</dbReference>
<evidence type="ECO:0000313" key="17">
    <source>
        <dbReference type="EMBL" id="QDO95832.1"/>
    </source>
</evidence>
<dbReference type="InterPro" id="IPR023465">
    <property type="entry name" value="Riboflavin_kinase_dom_sf"/>
</dbReference>
<keyword evidence="4 15" id="KW-0285">Flavoprotein</keyword>
<comment type="pathway">
    <text evidence="3 15">Cofactor biosynthesis; FMN biosynthesis; FMN from riboflavin (ATP route): step 1/1.</text>
</comment>
<evidence type="ECO:0000256" key="10">
    <source>
        <dbReference type="ARBA" id="ARBA00022827"/>
    </source>
</evidence>
<evidence type="ECO:0000256" key="1">
    <source>
        <dbReference type="ARBA" id="ARBA00002121"/>
    </source>
</evidence>
<dbReference type="EMBL" id="CP041636">
    <property type="protein sequence ID" value="QDO95832.1"/>
    <property type="molecule type" value="Genomic_DNA"/>
</dbReference>
<dbReference type="SUPFAM" id="SSF82114">
    <property type="entry name" value="Riboflavin kinase-like"/>
    <property type="match status" value="1"/>
</dbReference>
<dbReference type="InterPro" id="IPR023468">
    <property type="entry name" value="Riboflavin_kinase"/>
</dbReference>
<proteinExistence type="inferred from homology"/>
<protein>
    <recommendedName>
        <fullName evidence="15">Riboflavin biosynthesis protein</fullName>
    </recommendedName>
    <domain>
        <recommendedName>
            <fullName evidence="15">Riboflavin kinase</fullName>
            <ecNumber evidence="15">2.7.1.26</ecNumber>
        </recommendedName>
        <alternativeName>
            <fullName evidence="15">Flavokinase</fullName>
        </alternativeName>
    </domain>
    <domain>
        <recommendedName>
            <fullName evidence="15">FMN adenylyltransferase</fullName>
            <ecNumber evidence="15">2.7.7.2</ecNumber>
        </recommendedName>
        <alternativeName>
            <fullName evidence="15">FAD pyrophosphorylase</fullName>
        </alternativeName>
        <alternativeName>
            <fullName evidence="15">FAD synthase</fullName>
        </alternativeName>
    </domain>
</protein>
<dbReference type="GO" id="GO:0009231">
    <property type="term" value="P:riboflavin biosynthetic process"/>
    <property type="evidence" value="ECO:0007669"/>
    <property type="project" value="InterPro"/>
</dbReference>
<keyword evidence="11 15" id="KW-0067">ATP-binding</keyword>
<keyword evidence="6 15" id="KW-0808">Transferase</keyword>
<evidence type="ECO:0000256" key="3">
    <source>
        <dbReference type="ARBA" id="ARBA00005201"/>
    </source>
</evidence>
<evidence type="ECO:0000256" key="5">
    <source>
        <dbReference type="ARBA" id="ARBA00022643"/>
    </source>
</evidence>
<keyword evidence="12" id="KW-0511">Multifunctional enzyme</keyword>
<dbReference type="KEGG" id="fer:FNB15_00375"/>
<dbReference type="InterPro" id="IPR015864">
    <property type="entry name" value="FAD_synthase"/>
</dbReference>
<dbReference type="Pfam" id="PF01687">
    <property type="entry name" value="Flavokinase"/>
    <property type="match status" value="1"/>
</dbReference>
<dbReference type="CDD" id="cd02064">
    <property type="entry name" value="FAD_synthetase_N"/>
    <property type="match status" value="1"/>
</dbReference>
<dbReference type="UniPathway" id="UPA00276">
    <property type="reaction ID" value="UER00406"/>
</dbReference>
<accession>A0A516GWE9</accession>
<dbReference type="NCBIfam" id="NF004162">
    <property type="entry name" value="PRK05627.1-5"/>
    <property type="match status" value="1"/>
</dbReference>
<comment type="pathway">
    <text evidence="2 15">Cofactor biosynthesis; FAD biosynthesis; FAD from FMN: step 1/1.</text>
</comment>
<dbReference type="SUPFAM" id="SSF52374">
    <property type="entry name" value="Nucleotidylyl transferase"/>
    <property type="match status" value="1"/>
</dbReference>
<comment type="catalytic activity">
    <reaction evidence="13 15">
        <text>riboflavin + ATP = FMN + ADP + H(+)</text>
        <dbReference type="Rhea" id="RHEA:14357"/>
        <dbReference type="ChEBI" id="CHEBI:15378"/>
        <dbReference type="ChEBI" id="CHEBI:30616"/>
        <dbReference type="ChEBI" id="CHEBI:57986"/>
        <dbReference type="ChEBI" id="CHEBI:58210"/>
        <dbReference type="ChEBI" id="CHEBI:456216"/>
        <dbReference type="EC" id="2.7.1.26"/>
    </reaction>
</comment>
<dbReference type="GO" id="GO:0005524">
    <property type="term" value="F:ATP binding"/>
    <property type="evidence" value="ECO:0007669"/>
    <property type="project" value="UniProtKB-UniRule"/>
</dbReference>
<comment type="catalytic activity">
    <reaction evidence="14 15">
        <text>FMN + ATP + H(+) = FAD + diphosphate</text>
        <dbReference type="Rhea" id="RHEA:17237"/>
        <dbReference type="ChEBI" id="CHEBI:15378"/>
        <dbReference type="ChEBI" id="CHEBI:30616"/>
        <dbReference type="ChEBI" id="CHEBI:33019"/>
        <dbReference type="ChEBI" id="CHEBI:57692"/>
        <dbReference type="ChEBI" id="CHEBI:58210"/>
        <dbReference type="EC" id="2.7.7.2"/>
    </reaction>
</comment>
<keyword evidence="8 15" id="KW-0547">Nucleotide-binding</keyword>
<evidence type="ECO:0000256" key="9">
    <source>
        <dbReference type="ARBA" id="ARBA00022777"/>
    </source>
</evidence>
<evidence type="ECO:0000259" key="16">
    <source>
        <dbReference type="SMART" id="SM00904"/>
    </source>
</evidence>
<dbReference type="InterPro" id="IPR015865">
    <property type="entry name" value="Riboflavin_kinase_bac/euk"/>
</dbReference>
<dbReference type="UniPathway" id="UPA00277">
    <property type="reaction ID" value="UER00407"/>
</dbReference>
<dbReference type="SMART" id="SM00904">
    <property type="entry name" value="Flavokinase"/>
    <property type="match status" value="1"/>
</dbReference>
<evidence type="ECO:0000256" key="12">
    <source>
        <dbReference type="ARBA" id="ARBA00023268"/>
    </source>
</evidence>
<evidence type="ECO:0000313" key="18">
    <source>
        <dbReference type="Proteomes" id="UP000317496"/>
    </source>
</evidence>
<keyword evidence="5 15" id="KW-0288">FMN</keyword>
<dbReference type="Gene3D" id="3.40.50.620">
    <property type="entry name" value="HUPs"/>
    <property type="match status" value="1"/>
</dbReference>
<dbReference type="GO" id="GO:0008531">
    <property type="term" value="F:riboflavin kinase activity"/>
    <property type="evidence" value="ECO:0007669"/>
    <property type="project" value="UniProtKB-UniRule"/>
</dbReference>
<dbReference type="PANTHER" id="PTHR22749">
    <property type="entry name" value="RIBOFLAVIN KINASE/FMN ADENYLYLTRANSFERASE"/>
    <property type="match status" value="1"/>
</dbReference>
<dbReference type="FunFam" id="3.40.50.620:FF:000021">
    <property type="entry name" value="Riboflavin biosynthesis protein"/>
    <property type="match status" value="1"/>
</dbReference>
<feature type="domain" description="Riboflavin kinase" evidence="16">
    <location>
        <begin position="188"/>
        <end position="311"/>
    </location>
</feature>
<dbReference type="InterPro" id="IPR014729">
    <property type="entry name" value="Rossmann-like_a/b/a_fold"/>
</dbReference>
<dbReference type="RefSeq" id="WP_144066813.1">
    <property type="nucleotide sequence ID" value="NZ_CP041636.1"/>
</dbReference>
<dbReference type="OrthoDB" id="9803667at2"/>
<dbReference type="GO" id="GO:0003919">
    <property type="term" value="F:FMN adenylyltransferase activity"/>
    <property type="evidence" value="ECO:0007669"/>
    <property type="project" value="UniProtKB-UniRule"/>
</dbReference>
<keyword evidence="9 15" id="KW-0418">Kinase</keyword>
<dbReference type="GO" id="GO:0009398">
    <property type="term" value="P:FMN biosynthetic process"/>
    <property type="evidence" value="ECO:0007669"/>
    <property type="project" value="UniProtKB-UniRule"/>
</dbReference>
<dbReference type="AlphaFoldDB" id="A0A516GWE9"/>
<dbReference type="PANTHER" id="PTHR22749:SF6">
    <property type="entry name" value="RIBOFLAVIN KINASE"/>
    <property type="match status" value="1"/>
</dbReference>
<evidence type="ECO:0000256" key="15">
    <source>
        <dbReference type="PIRNR" id="PIRNR004491"/>
    </source>
</evidence>
<keyword evidence="10 15" id="KW-0274">FAD</keyword>
<dbReference type="NCBIfam" id="TIGR00083">
    <property type="entry name" value="ribF"/>
    <property type="match status" value="1"/>
</dbReference>
<keyword evidence="7 15" id="KW-0548">Nucleotidyltransferase</keyword>
<dbReference type="EC" id="2.7.1.26" evidence="15"/>
<dbReference type="Pfam" id="PF06574">
    <property type="entry name" value="FAD_syn"/>
    <property type="match status" value="1"/>
</dbReference>
<sequence>MRLLRSSASFPPALRGAVAAIGNFDGVHLGHRALINAVHAEADKAAERAGEARARAVITFEPHPRRFFVPSSPSFRLDALDTKARILGDLGINATLAMPFDAALAAQSPQDFVDHILARDLGLSHVVVGYDFTFGKARVGNTDLLRELGAKHRIGVTVVTPQGDGEVFSSTRVRHLLEAGDVTAANRILGRPWEIVGVVEHGDKRGRELGYPTANVALTDFQVPKFGIYAVRCVLDGEVHDGVASLGVRPTFDQTDVKLEVYLFDFSGDLYERRLRVEFHAFLRPELKYEGPEPLKRQIAADVEAAKAVLAAS</sequence>
<dbReference type="PIRSF" id="PIRSF004491">
    <property type="entry name" value="FAD_Synth"/>
    <property type="match status" value="1"/>
</dbReference>
<comment type="similarity">
    <text evidence="15">Belongs to the ribF family.</text>
</comment>
<evidence type="ECO:0000256" key="8">
    <source>
        <dbReference type="ARBA" id="ARBA00022741"/>
    </source>
</evidence>
<dbReference type="Proteomes" id="UP000317496">
    <property type="component" value="Chromosome"/>
</dbReference>
<evidence type="ECO:0000256" key="13">
    <source>
        <dbReference type="ARBA" id="ARBA00047880"/>
    </source>
</evidence>
<comment type="function">
    <text evidence="1">Catalyzes the phosphorylation of riboflavin to FMN followed by the adenylation of FMN to FAD.</text>
</comment>
<keyword evidence="18" id="KW-1185">Reference proteome</keyword>
<dbReference type="GO" id="GO:0006747">
    <property type="term" value="P:FAD biosynthetic process"/>
    <property type="evidence" value="ECO:0007669"/>
    <property type="project" value="UniProtKB-UniRule"/>
</dbReference>
<name>A0A516GWE9_9PROT</name>
<evidence type="ECO:0000256" key="11">
    <source>
        <dbReference type="ARBA" id="ARBA00022840"/>
    </source>
</evidence>
<evidence type="ECO:0000256" key="14">
    <source>
        <dbReference type="ARBA" id="ARBA00049494"/>
    </source>
</evidence>
<dbReference type="InterPro" id="IPR002606">
    <property type="entry name" value="Riboflavin_kinase_bac"/>
</dbReference>
<evidence type="ECO:0000256" key="6">
    <source>
        <dbReference type="ARBA" id="ARBA00022679"/>
    </source>
</evidence>
<gene>
    <name evidence="17" type="ORF">FNB15_00375</name>
</gene>
<dbReference type="NCBIfam" id="NF004160">
    <property type="entry name" value="PRK05627.1-3"/>
    <property type="match status" value="1"/>
</dbReference>
<dbReference type="EC" id="2.7.7.2" evidence="15"/>
<evidence type="ECO:0000256" key="7">
    <source>
        <dbReference type="ARBA" id="ARBA00022695"/>
    </source>
</evidence>
<organism evidence="17 18">
    <name type="scientific">Ferrovibrio terrae</name>
    <dbReference type="NCBI Taxonomy" id="2594003"/>
    <lineage>
        <taxon>Bacteria</taxon>
        <taxon>Pseudomonadati</taxon>
        <taxon>Pseudomonadota</taxon>
        <taxon>Alphaproteobacteria</taxon>
        <taxon>Rhodospirillales</taxon>
        <taxon>Rhodospirillaceae</taxon>
        <taxon>Ferrovibrio</taxon>
    </lineage>
</organism>
<evidence type="ECO:0000256" key="2">
    <source>
        <dbReference type="ARBA" id="ARBA00004726"/>
    </source>
</evidence>